<gene>
    <name evidence="5" type="ORF">BST44_17175</name>
</gene>
<comment type="similarity">
    <text evidence="1">Belongs to the mycobacterial PPE family.</text>
</comment>
<dbReference type="Pfam" id="PF12484">
    <property type="entry name" value="PPE-SVP"/>
    <property type="match status" value="1"/>
</dbReference>
<dbReference type="Proteomes" id="UP000192601">
    <property type="component" value="Unassembled WGS sequence"/>
</dbReference>
<evidence type="ECO:0000259" key="4">
    <source>
        <dbReference type="Pfam" id="PF12484"/>
    </source>
</evidence>
<dbReference type="EMBL" id="MVIJ01000026">
    <property type="protein sequence ID" value="ORB72853.1"/>
    <property type="molecule type" value="Genomic_DNA"/>
</dbReference>
<dbReference type="FunFam" id="1.20.1260.20:FF:000001">
    <property type="entry name" value="PPE family protein PPE41"/>
    <property type="match status" value="1"/>
</dbReference>
<dbReference type="OrthoDB" id="4753201at2"/>
<evidence type="ECO:0000256" key="2">
    <source>
        <dbReference type="SAM" id="MobiDB-lite"/>
    </source>
</evidence>
<dbReference type="STRING" id="1783.BST44_17175"/>
<dbReference type="SUPFAM" id="SSF140459">
    <property type="entry name" value="PE/PPE dimer-like"/>
    <property type="match status" value="1"/>
</dbReference>
<dbReference type="GO" id="GO:0052572">
    <property type="term" value="P:response to host immune response"/>
    <property type="evidence" value="ECO:0007669"/>
    <property type="project" value="TreeGrafter"/>
</dbReference>
<evidence type="ECO:0000313" key="5">
    <source>
        <dbReference type="EMBL" id="ORB72853.1"/>
    </source>
</evidence>
<dbReference type="RefSeq" id="WP_083178319.1">
    <property type="nucleotide sequence ID" value="NZ_MVIJ01000026.1"/>
</dbReference>
<dbReference type="Gene3D" id="1.20.1260.20">
    <property type="entry name" value="PPE superfamily"/>
    <property type="match status" value="1"/>
</dbReference>
<dbReference type="InterPro" id="IPR022171">
    <property type="entry name" value="PPE_C"/>
</dbReference>
<dbReference type="PANTHER" id="PTHR46766">
    <property type="entry name" value="GLUTAMINE-RICH PROTEIN 2"/>
    <property type="match status" value="1"/>
</dbReference>
<feature type="domain" description="PPE" evidence="3">
    <location>
        <begin position="3"/>
        <end position="166"/>
    </location>
</feature>
<evidence type="ECO:0000256" key="1">
    <source>
        <dbReference type="ARBA" id="ARBA00010652"/>
    </source>
</evidence>
<feature type="region of interest" description="Disordered" evidence="2">
    <location>
        <begin position="356"/>
        <end position="386"/>
    </location>
</feature>
<dbReference type="InterPro" id="IPR038332">
    <property type="entry name" value="PPE_sf"/>
</dbReference>
<dbReference type="InterPro" id="IPR000030">
    <property type="entry name" value="PPE_dom"/>
</dbReference>
<evidence type="ECO:0000259" key="3">
    <source>
        <dbReference type="Pfam" id="PF00823"/>
    </source>
</evidence>
<comment type="caution">
    <text evidence="5">The sequence shown here is derived from an EMBL/GenBank/DDBJ whole genome shotgun (WGS) entry which is preliminary data.</text>
</comment>
<proteinExistence type="inferred from homology"/>
<name>A0A1X0KCW2_MYCSC</name>
<protein>
    <recommendedName>
        <fullName evidence="7">PPE family protein</fullName>
    </recommendedName>
</protein>
<evidence type="ECO:0008006" key="7">
    <source>
        <dbReference type="Google" id="ProtNLM"/>
    </source>
</evidence>
<dbReference type="PANTHER" id="PTHR46766:SF1">
    <property type="entry name" value="GLUTAMINE-RICH PROTEIN 2"/>
    <property type="match status" value="1"/>
</dbReference>
<feature type="domain" description="PPE family C-terminal" evidence="4">
    <location>
        <begin position="319"/>
        <end position="399"/>
    </location>
</feature>
<dbReference type="Pfam" id="PF00823">
    <property type="entry name" value="PPE"/>
    <property type="match status" value="1"/>
</dbReference>
<dbReference type="AlphaFoldDB" id="A0A1X0KCW2"/>
<reference evidence="5 6" key="1">
    <citation type="submission" date="2017-02" db="EMBL/GenBank/DDBJ databases">
        <title>The new phylogeny of genus Mycobacterium.</title>
        <authorList>
            <person name="Tortoli E."/>
            <person name="Trovato A."/>
            <person name="Cirillo D.M."/>
        </authorList>
    </citation>
    <scope>NUCLEOTIDE SEQUENCE [LARGE SCALE GENOMIC DNA]</scope>
    <source>
        <strain evidence="5 6">DSM 43992</strain>
    </source>
</reference>
<evidence type="ECO:0000313" key="6">
    <source>
        <dbReference type="Proteomes" id="UP000192601"/>
    </source>
</evidence>
<organism evidence="5 6">
    <name type="scientific">Mycobacterium scrofulaceum</name>
    <dbReference type="NCBI Taxonomy" id="1783"/>
    <lineage>
        <taxon>Bacteria</taxon>
        <taxon>Bacillati</taxon>
        <taxon>Actinomycetota</taxon>
        <taxon>Actinomycetes</taxon>
        <taxon>Mycobacteriales</taxon>
        <taxon>Mycobacteriaceae</taxon>
        <taxon>Mycobacterium</taxon>
    </lineage>
</organism>
<keyword evidence="6" id="KW-1185">Reference proteome</keyword>
<sequence>MFDFGALPPEINSGRMYAGPGSGPMLAAAAAWDELAAELSTGAGVFGSVLSELTNTLWAGPASASMISAVVPYVDWLTAMANLSEQTASQARGAAAAFDIAYAMTVPPEEIAANRTLLMTLISTNFFGQNTPAIAATEAQYMQMWAQDAVAMYGYAGSSAMAGRLTPFTSPPNATTPDAQAAQAAAVAQATATPAGNTAQTAATATPQLATATSVPQASSTLASTGTSSGSLNSLIPGPNNWWGFEPNDYKIIFHDLLQEYNSYGAGYQAYQMAQQLVFGTGTTAGSGAWYPTPQFAHLGLGNIGSLSSFNGAGQEGFAAGAGQAGKVGMLSVPQSWATPVSQVHPAVTVTETASIHTASNPPATNGLLRGIPNGPTGRRGSANAVNRYGFRHSVLTRPPSAG</sequence>
<accession>A0A1X0KCW2</accession>